<evidence type="ECO:0008006" key="2">
    <source>
        <dbReference type="Google" id="ProtNLM"/>
    </source>
</evidence>
<protein>
    <recommendedName>
        <fullName evidence="2">GON domain-containing protein</fullName>
    </recommendedName>
</protein>
<dbReference type="AlphaFoldDB" id="A0A7G9Z0W5"/>
<accession>A0A7G9Z0W5</accession>
<gene>
    <name evidence="1" type="ORF">LBDBNMAG_00034</name>
</gene>
<sequence length="150" mass="17218">MKNYDLVAPCGDYCGGCGQYNGLIVETARQMSEFANLYGFEFRAEGAFDFKQFVKGLEWFIENAKCPGCREGGGPPGCEVRKCCFEKGLRICFECEEFPCTNFKEYADSDTMDRYKRFKEIGFDNWVEEQVQKAKEGYEIHLQKVAALRP</sequence>
<evidence type="ECO:0000313" key="1">
    <source>
        <dbReference type="EMBL" id="QNO53899.1"/>
    </source>
</evidence>
<dbReference type="InterPro" id="IPR024227">
    <property type="entry name" value="DUF3795"/>
</dbReference>
<reference evidence="1" key="1">
    <citation type="submission" date="2020-06" db="EMBL/GenBank/DDBJ databases">
        <title>Unique genomic features of the anaerobic methanotrophic archaea.</title>
        <authorList>
            <person name="Chadwick G.L."/>
            <person name="Skennerton C.T."/>
            <person name="Laso-Perez R."/>
            <person name="Leu A.O."/>
            <person name="Speth D.R."/>
            <person name="Yu H."/>
            <person name="Morgan-Lang C."/>
            <person name="Hatzenpichler R."/>
            <person name="Goudeau D."/>
            <person name="Malmstrom R."/>
            <person name="Brazelton W.J."/>
            <person name="Woyke T."/>
            <person name="Hallam S.J."/>
            <person name="Tyson G.W."/>
            <person name="Wegener G."/>
            <person name="Boetius A."/>
            <person name="Orphan V."/>
        </authorList>
    </citation>
    <scope>NUCLEOTIDE SEQUENCE</scope>
</reference>
<dbReference type="EMBL" id="MT631554">
    <property type="protein sequence ID" value="QNO53899.1"/>
    <property type="molecule type" value="Genomic_DNA"/>
</dbReference>
<organism evidence="1">
    <name type="scientific">Candidatus Methanophagaceae archaeon ANME-1 ERB6</name>
    <dbReference type="NCBI Taxonomy" id="2759912"/>
    <lineage>
        <taxon>Archaea</taxon>
        <taxon>Methanobacteriati</taxon>
        <taxon>Methanobacteriota</taxon>
        <taxon>Stenosarchaea group</taxon>
        <taxon>Methanomicrobia</taxon>
        <taxon>Candidatus Methanophagales</taxon>
        <taxon>Candidatus Methanophagaceae</taxon>
    </lineage>
</organism>
<name>A0A7G9Z0W5_9EURY</name>
<proteinExistence type="predicted"/>
<dbReference type="Pfam" id="PF12675">
    <property type="entry name" value="DUF3795"/>
    <property type="match status" value="1"/>
</dbReference>